<proteinExistence type="inferred from homology"/>
<gene>
    <name evidence="2" type="primary">crtY</name>
    <name evidence="2" type="ORF">C7H73_12395</name>
</gene>
<evidence type="ECO:0000313" key="3">
    <source>
        <dbReference type="Proteomes" id="UP000241829"/>
    </source>
</evidence>
<dbReference type="EMBL" id="CP027792">
    <property type="protein sequence ID" value="AVP58387.1"/>
    <property type="molecule type" value="Genomic_DNA"/>
</dbReference>
<organism evidence="2 3">
    <name type="scientific">Pulveribacter suum</name>
    <dbReference type="NCBI Taxonomy" id="2116657"/>
    <lineage>
        <taxon>Bacteria</taxon>
        <taxon>Pseudomonadati</taxon>
        <taxon>Pseudomonadota</taxon>
        <taxon>Betaproteobacteria</taxon>
        <taxon>Burkholderiales</taxon>
        <taxon>Comamonadaceae</taxon>
        <taxon>Pulveribacter</taxon>
    </lineage>
</organism>
<dbReference type="GO" id="GO:0045436">
    <property type="term" value="F:lycopene beta cyclase activity"/>
    <property type="evidence" value="ECO:0007669"/>
    <property type="project" value="InterPro"/>
</dbReference>
<dbReference type="NCBIfam" id="TIGR01789">
    <property type="entry name" value="lycopene_cycl"/>
    <property type="match status" value="1"/>
</dbReference>
<dbReference type="GO" id="GO:0016117">
    <property type="term" value="P:carotenoid biosynthetic process"/>
    <property type="evidence" value="ECO:0007669"/>
    <property type="project" value="InterPro"/>
</dbReference>
<dbReference type="InterPro" id="IPR036188">
    <property type="entry name" value="FAD/NAD-bd_sf"/>
</dbReference>
<keyword evidence="3" id="KW-1185">Reference proteome</keyword>
<dbReference type="InterPro" id="IPR010108">
    <property type="entry name" value="Lycopene_cyclase_b/e"/>
</dbReference>
<evidence type="ECO:0000313" key="2">
    <source>
        <dbReference type="EMBL" id="AVP58387.1"/>
    </source>
</evidence>
<dbReference type="Proteomes" id="UP000241829">
    <property type="component" value="Chromosome"/>
</dbReference>
<dbReference type="SUPFAM" id="SSF51905">
    <property type="entry name" value="FAD/NAD(P)-binding domain"/>
    <property type="match status" value="1"/>
</dbReference>
<dbReference type="RefSeq" id="WP_106846935.1">
    <property type="nucleotide sequence ID" value="NZ_CP027792.1"/>
</dbReference>
<comment type="similarity">
    <text evidence="1">Belongs to the lycopene cyclase family.</text>
</comment>
<name>A0A2P1NMZ0_9BURK</name>
<dbReference type="Pfam" id="PF05834">
    <property type="entry name" value="Lycopene_cycl"/>
    <property type="match status" value="1"/>
</dbReference>
<evidence type="ECO:0000256" key="1">
    <source>
        <dbReference type="ARBA" id="ARBA00006599"/>
    </source>
</evidence>
<dbReference type="Gene3D" id="3.50.50.60">
    <property type="entry name" value="FAD/NAD(P)-binding domain"/>
    <property type="match status" value="1"/>
</dbReference>
<reference evidence="3" key="1">
    <citation type="submission" date="2018-03" db="EMBL/GenBank/DDBJ databases">
        <title>Genome sequencing of Melaminivora sp. strain SC2-7.</title>
        <authorList>
            <person name="Kim S.-J."/>
            <person name="Heo J."/>
            <person name="Ahn J.-H."/>
            <person name="Kwon S.-W."/>
        </authorList>
    </citation>
    <scope>NUCLEOTIDE SEQUENCE [LARGE SCALE GENOMIC DNA]</scope>
    <source>
        <strain evidence="3">SC2-7</strain>
    </source>
</reference>
<protein>
    <submittedName>
        <fullName evidence="2">Lycopene cyclase</fullName>
    </submittedName>
</protein>
<dbReference type="OrthoDB" id="5793379at2"/>
<dbReference type="KEGG" id="melm:C7H73_12395"/>
<accession>A0A2P1NMZ0</accession>
<dbReference type="AlphaFoldDB" id="A0A2P1NMZ0"/>
<dbReference type="InterPro" id="IPR008461">
    <property type="entry name" value="CrtY"/>
</dbReference>
<dbReference type="NCBIfam" id="TIGR01790">
    <property type="entry name" value="carotene-cycl"/>
    <property type="match status" value="1"/>
</dbReference>
<sequence>MTKSSHTADAPFDVVLVGAGLANGLIALQLAARQPHLRLAVLEAGEAPGGNHTWSFHDSDLTPQERTTLAPCIAHHWPGYTVRFPARTRRLGGGYASLTSERFAAVLRERLGERLHCRAPVAEVQARQVTLADGRVLHARCVLDGRGVRSSPHLSLGFQKFLGLEVRTTAPHGLSEPVLMDATVAQHGAYRFVYVLPLAADRLLIEDTYYADGAALDDGALRQRIHDYAARQGWRIGQVLREERGVLPIVLAGDAQALWRECAGGAVPVGLAAGLFHPTTGYSLPDAVRLAGRIAALHDFSHARVQAAVRAHVLGAWQERGFFRMLNRMLFLAAEPAERWRVMQRFYGLPAPLIARFYAARLSWPDRLRLVSGRPPVPLLAAARAVWAGHARIGAVAPGGRQP</sequence>
<dbReference type="GO" id="GO:0016705">
    <property type="term" value="F:oxidoreductase activity, acting on paired donors, with incorporation or reduction of molecular oxygen"/>
    <property type="evidence" value="ECO:0007669"/>
    <property type="project" value="InterPro"/>
</dbReference>